<keyword evidence="4 7" id="KW-0133">Cell shape</keyword>
<comment type="caution">
    <text evidence="10">The sequence shown here is derived from an EMBL/GenBank/DDBJ whole genome shotgun (WGS) entry which is preliminary data.</text>
</comment>
<keyword evidence="8" id="KW-0732">Signal</keyword>
<dbReference type="GO" id="GO:0008360">
    <property type="term" value="P:regulation of cell shape"/>
    <property type="evidence" value="ECO:0007669"/>
    <property type="project" value="UniProtKB-UniRule"/>
</dbReference>
<evidence type="ECO:0000256" key="5">
    <source>
        <dbReference type="ARBA" id="ARBA00022984"/>
    </source>
</evidence>
<dbReference type="GO" id="GO:0009252">
    <property type="term" value="P:peptidoglycan biosynthetic process"/>
    <property type="evidence" value="ECO:0007669"/>
    <property type="project" value="UniProtKB-UniPathway"/>
</dbReference>
<feature type="chain" id="PRO_5023083730" evidence="8">
    <location>
        <begin position="23"/>
        <end position="285"/>
    </location>
</feature>
<sequence length="285" mass="31031">MGRIFKHLILLVAVMFAVPAASQTPSVHPQVVALTVALDSEADPAHRIAIHNSIARWRAIEIDPNARYLLVNIPAFEISLWEGGELQGHWRAIVGKASTPTPEFTTMATGAIVNPWWNVPASIVRESVGRLVARSPREAARRGYVKIGTRYRQKPGPDNALGQMKLDMPNPASIGIHDTPSKSLFDKTVRSFSHGCIRVDDALGFAATLLGGDDEAKRLVDEALTSGETTRLAFDEPIPVVVGYFTAYADSEGRLVYYPDVYDRDRPVATASVGLLPFESECANG</sequence>
<comment type="pathway">
    <text evidence="1 7">Cell wall biogenesis; peptidoglycan biosynthesis.</text>
</comment>
<keyword evidence="5 7" id="KW-0573">Peptidoglycan synthesis</keyword>
<evidence type="ECO:0000256" key="7">
    <source>
        <dbReference type="PROSITE-ProRule" id="PRU01373"/>
    </source>
</evidence>
<evidence type="ECO:0000256" key="2">
    <source>
        <dbReference type="ARBA" id="ARBA00005992"/>
    </source>
</evidence>
<evidence type="ECO:0000256" key="8">
    <source>
        <dbReference type="SAM" id="SignalP"/>
    </source>
</evidence>
<feature type="active site" description="Nucleophile" evidence="7">
    <location>
        <position position="196"/>
    </location>
</feature>
<reference evidence="10 11" key="1">
    <citation type="submission" date="2019-08" db="EMBL/GenBank/DDBJ databases">
        <title>Sphingorhabdus soil sp. nov., isolated from arctic soil.</title>
        <authorList>
            <person name="Liu Y."/>
        </authorList>
    </citation>
    <scope>NUCLEOTIDE SEQUENCE [LARGE SCALE GENOMIC DNA]</scope>
    <source>
        <strain evidence="10 11">D-2Q-5-6</strain>
    </source>
</reference>
<comment type="similarity">
    <text evidence="2">Belongs to the YkuD family.</text>
</comment>
<name>A0A5C6UAI4_9SPHN</name>
<gene>
    <name evidence="10" type="ORF">FSZ31_10145</name>
</gene>
<dbReference type="Pfam" id="PF03734">
    <property type="entry name" value="YkuD"/>
    <property type="match status" value="1"/>
</dbReference>
<organism evidence="10 11">
    <name type="scientific">Flavisphingopyxis soli</name>
    <dbReference type="NCBI Taxonomy" id="2601267"/>
    <lineage>
        <taxon>Bacteria</taxon>
        <taxon>Pseudomonadati</taxon>
        <taxon>Pseudomonadota</taxon>
        <taxon>Alphaproteobacteria</taxon>
        <taxon>Sphingomonadales</taxon>
        <taxon>Sphingopyxidaceae</taxon>
        <taxon>Flavisphingopyxis</taxon>
    </lineage>
</organism>
<evidence type="ECO:0000256" key="4">
    <source>
        <dbReference type="ARBA" id="ARBA00022960"/>
    </source>
</evidence>
<dbReference type="InterPro" id="IPR038063">
    <property type="entry name" value="Transpep_catalytic_dom"/>
</dbReference>
<dbReference type="Proteomes" id="UP000321129">
    <property type="component" value="Unassembled WGS sequence"/>
</dbReference>
<evidence type="ECO:0000256" key="6">
    <source>
        <dbReference type="ARBA" id="ARBA00023316"/>
    </source>
</evidence>
<accession>A0A5C6UAI4</accession>
<dbReference type="SUPFAM" id="SSF141523">
    <property type="entry name" value="L,D-transpeptidase catalytic domain-like"/>
    <property type="match status" value="1"/>
</dbReference>
<dbReference type="PANTHER" id="PTHR41533">
    <property type="entry name" value="L,D-TRANSPEPTIDASE HI_1667-RELATED"/>
    <property type="match status" value="1"/>
</dbReference>
<evidence type="ECO:0000313" key="11">
    <source>
        <dbReference type="Proteomes" id="UP000321129"/>
    </source>
</evidence>
<dbReference type="Gene3D" id="2.40.440.10">
    <property type="entry name" value="L,D-transpeptidase catalytic domain-like"/>
    <property type="match status" value="1"/>
</dbReference>
<dbReference type="GO" id="GO:0004180">
    <property type="term" value="F:carboxypeptidase activity"/>
    <property type="evidence" value="ECO:0007669"/>
    <property type="project" value="UniProtKB-ARBA"/>
</dbReference>
<protein>
    <submittedName>
        <fullName evidence="10">L,D-transpeptidase family protein</fullName>
    </submittedName>
</protein>
<evidence type="ECO:0000256" key="1">
    <source>
        <dbReference type="ARBA" id="ARBA00004752"/>
    </source>
</evidence>
<dbReference type="PROSITE" id="PS52029">
    <property type="entry name" value="LD_TPASE"/>
    <property type="match status" value="1"/>
</dbReference>
<keyword evidence="11" id="KW-1185">Reference proteome</keyword>
<dbReference type="CDD" id="cd16913">
    <property type="entry name" value="YkuD_like"/>
    <property type="match status" value="1"/>
</dbReference>
<feature type="signal peptide" evidence="8">
    <location>
        <begin position="1"/>
        <end position="22"/>
    </location>
</feature>
<keyword evidence="3" id="KW-0808">Transferase</keyword>
<keyword evidence="6 7" id="KW-0961">Cell wall biogenesis/degradation</keyword>
<dbReference type="InterPro" id="IPR052905">
    <property type="entry name" value="LD-transpeptidase_YkuD-like"/>
</dbReference>
<feature type="active site" description="Proton donor/acceptor" evidence="7">
    <location>
        <position position="177"/>
    </location>
</feature>
<dbReference type="AlphaFoldDB" id="A0A5C6UAI4"/>
<dbReference type="EMBL" id="VOPY01000002">
    <property type="protein sequence ID" value="TXC69261.1"/>
    <property type="molecule type" value="Genomic_DNA"/>
</dbReference>
<evidence type="ECO:0000313" key="10">
    <source>
        <dbReference type="EMBL" id="TXC69261.1"/>
    </source>
</evidence>
<evidence type="ECO:0000256" key="3">
    <source>
        <dbReference type="ARBA" id="ARBA00022679"/>
    </source>
</evidence>
<dbReference type="InterPro" id="IPR005490">
    <property type="entry name" value="LD_TPept_cat_dom"/>
</dbReference>
<dbReference type="GO" id="GO:0016740">
    <property type="term" value="F:transferase activity"/>
    <property type="evidence" value="ECO:0007669"/>
    <property type="project" value="UniProtKB-KW"/>
</dbReference>
<proteinExistence type="inferred from homology"/>
<dbReference type="GO" id="GO:0071555">
    <property type="term" value="P:cell wall organization"/>
    <property type="evidence" value="ECO:0007669"/>
    <property type="project" value="UniProtKB-UniRule"/>
</dbReference>
<evidence type="ECO:0000259" key="9">
    <source>
        <dbReference type="PROSITE" id="PS52029"/>
    </source>
</evidence>
<feature type="domain" description="L,D-TPase catalytic" evidence="9">
    <location>
        <begin position="67"/>
        <end position="233"/>
    </location>
</feature>
<dbReference type="PANTHER" id="PTHR41533:SF2">
    <property type="entry name" value="BLR7131 PROTEIN"/>
    <property type="match status" value="1"/>
</dbReference>
<dbReference type="UniPathway" id="UPA00219"/>